<reference evidence="2" key="1">
    <citation type="submission" date="2022-01" db="EMBL/GenBank/DDBJ databases">
        <title>Genome Sequence Resource for Two Populations of Ditylenchus destructor, the Migratory Endoparasitic Phytonematode.</title>
        <authorList>
            <person name="Zhang H."/>
            <person name="Lin R."/>
            <person name="Xie B."/>
        </authorList>
    </citation>
    <scope>NUCLEOTIDE SEQUENCE</scope>
    <source>
        <strain evidence="2">BazhouSP</strain>
    </source>
</reference>
<sequence length="124" mass="13770">MRAAGKQQETVAGDSRLLENFDKASMKPSFAFIEFPHHAYDKRGGSKPKTILLREIMDKEINGSGDTVEDPVEVTAEEPVLLRRPSRLPIWDTAEDPACVAPRKTAEASAEEATRVPPRTHCVR</sequence>
<proteinExistence type="predicted"/>
<comment type="caution">
    <text evidence="2">The sequence shown here is derived from an EMBL/GenBank/DDBJ whole genome shotgun (WGS) entry which is preliminary data.</text>
</comment>
<name>A0AAD4R0G8_9BILA</name>
<dbReference type="EMBL" id="JAKKPZ010000113">
    <property type="protein sequence ID" value="KAI1701676.1"/>
    <property type="molecule type" value="Genomic_DNA"/>
</dbReference>
<evidence type="ECO:0000313" key="3">
    <source>
        <dbReference type="Proteomes" id="UP001201812"/>
    </source>
</evidence>
<keyword evidence="3" id="KW-1185">Reference proteome</keyword>
<gene>
    <name evidence="2" type="ORF">DdX_15929</name>
</gene>
<feature type="region of interest" description="Disordered" evidence="1">
    <location>
        <begin position="101"/>
        <end position="124"/>
    </location>
</feature>
<protein>
    <submittedName>
        <fullName evidence="2">Uncharacterized protein</fullName>
    </submittedName>
</protein>
<dbReference type="Proteomes" id="UP001201812">
    <property type="component" value="Unassembled WGS sequence"/>
</dbReference>
<organism evidence="2 3">
    <name type="scientific">Ditylenchus destructor</name>
    <dbReference type="NCBI Taxonomy" id="166010"/>
    <lineage>
        <taxon>Eukaryota</taxon>
        <taxon>Metazoa</taxon>
        <taxon>Ecdysozoa</taxon>
        <taxon>Nematoda</taxon>
        <taxon>Chromadorea</taxon>
        <taxon>Rhabditida</taxon>
        <taxon>Tylenchina</taxon>
        <taxon>Tylenchomorpha</taxon>
        <taxon>Sphaerularioidea</taxon>
        <taxon>Anguinidae</taxon>
        <taxon>Anguininae</taxon>
        <taxon>Ditylenchus</taxon>
    </lineage>
</organism>
<accession>A0AAD4R0G8</accession>
<dbReference type="AlphaFoldDB" id="A0AAD4R0G8"/>
<evidence type="ECO:0000256" key="1">
    <source>
        <dbReference type="SAM" id="MobiDB-lite"/>
    </source>
</evidence>
<evidence type="ECO:0000313" key="2">
    <source>
        <dbReference type="EMBL" id="KAI1701676.1"/>
    </source>
</evidence>